<dbReference type="AlphaFoldDB" id="A0AAP0BD14"/>
<dbReference type="Pfam" id="PF14309">
    <property type="entry name" value="DUF4378"/>
    <property type="match status" value="1"/>
</dbReference>
<sequence>MEDHLQNQYDRSFPGCMKSLTHFLDLHHHLHLRKMKMLTYKKHGAGKRASRTKEPKTDPDAPSTSQQCVSNEDENFVVEDDTRKQSIKTSIRMSIIPKWPLRDHNKKKRKVSTPPSKLLRTSSIHHMNAPPGHNVRPDLESSVIEQKAEDNNASSINERAYMLHNTSDEHSLEKQCAENMTFSKSNNDELEGLLHKVASFAQKDTNAEELQGDVMVHPSKEFLEMMKLFNGNIKLIKKILEDPSFIFSHYLQVQRATTAPLTRIYSFPAPGKIERSNTGLFSIEHKRFERISLVKQSGNYHSNNLLSHSDTVENDAPKTDIMVDDSVAPSSILQEGRKNPSNSGHFKIIKQRIRDIIKDNKNEHHNHISMDGILHKIPYGKKMPKDMKKIKTSPFKKEMKKIKTSQLDGSVGGKFVGEGSRIKCGKHVAKNIKRSQSLNASLHRYSHLFESISKGAVNGLPEGPKLAKETAKTLGRMLSVSDIKYSSSSNDVQIEDQFRPSSPTNLITQRIEEYPGKEEPEEFTTEVVSKSAPIDCETSPLLSNEQDLSKRITSDIFIREDGNAIPTLEQELIDEEYRNELTKPALHDTSLGFHDHAISKGSELELPTDYGLECDKIDLKRPKSSSDTNSFDLLHLHIDGKDEAEFNYVREILKRSGFIGHDFVGSWHTPYQPMDPLIFFTEGEDLDYEPDIRDDEHHQLLFDMINEALVEIYESSFGYYFPWLSHFSTSIRPAPIGNHVLEEVWANIYWHLKGQSCLNKTFYGIVARDFTKNDGWMNTQCDIEDVELDLECLILDDLLDEVAVQLSDFTGFKSNPR</sequence>
<evidence type="ECO:0000259" key="3">
    <source>
        <dbReference type="Pfam" id="PF14309"/>
    </source>
</evidence>
<evidence type="ECO:0000259" key="2">
    <source>
        <dbReference type="Pfam" id="PF12552"/>
    </source>
</evidence>
<comment type="caution">
    <text evidence="4">The sequence shown here is derived from an EMBL/GenBank/DDBJ whole genome shotgun (WGS) entry which is preliminary data.</text>
</comment>
<dbReference type="InterPro" id="IPR044257">
    <property type="entry name" value="TRM32-like"/>
</dbReference>
<feature type="region of interest" description="Disordered" evidence="1">
    <location>
        <begin position="42"/>
        <end position="72"/>
    </location>
</feature>
<dbReference type="EMBL" id="JBBWWQ010000011">
    <property type="protein sequence ID" value="KAK8936022.1"/>
    <property type="molecule type" value="Genomic_DNA"/>
</dbReference>
<accession>A0AAP0BD14</accession>
<gene>
    <name evidence="4" type="ORF">KSP39_PZI013548</name>
</gene>
<protein>
    <recommendedName>
        <fullName evidence="6">DUF4378 domain-containing protein</fullName>
    </recommendedName>
</protein>
<feature type="domain" description="DUF4378" evidence="3">
    <location>
        <begin position="645"/>
        <end position="801"/>
    </location>
</feature>
<evidence type="ECO:0008006" key="6">
    <source>
        <dbReference type="Google" id="ProtNLM"/>
    </source>
</evidence>
<keyword evidence="5" id="KW-1185">Reference proteome</keyword>
<evidence type="ECO:0000313" key="5">
    <source>
        <dbReference type="Proteomes" id="UP001418222"/>
    </source>
</evidence>
<proteinExistence type="predicted"/>
<reference evidence="4 5" key="1">
    <citation type="journal article" date="2022" name="Nat. Plants">
        <title>Genomes of leafy and leafless Platanthera orchids illuminate the evolution of mycoheterotrophy.</title>
        <authorList>
            <person name="Li M.H."/>
            <person name="Liu K.W."/>
            <person name="Li Z."/>
            <person name="Lu H.C."/>
            <person name="Ye Q.L."/>
            <person name="Zhang D."/>
            <person name="Wang J.Y."/>
            <person name="Li Y.F."/>
            <person name="Zhong Z.M."/>
            <person name="Liu X."/>
            <person name="Yu X."/>
            <person name="Liu D.K."/>
            <person name="Tu X.D."/>
            <person name="Liu B."/>
            <person name="Hao Y."/>
            <person name="Liao X.Y."/>
            <person name="Jiang Y.T."/>
            <person name="Sun W.H."/>
            <person name="Chen J."/>
            <person name="Chen Y.Q."/>
            <person name="Ai Y."/>
            <person name="Zhai J.W."/>
            <person name="Wu S.S."/>
            <person name="Zhou Z."/>
            <person name="Hsiao Y.Y."/>
            <person name="Wu W.L."/>
            <person name="Chen Y.Y."/>
            <person name="Lin Y.F."/>
            <person name="Hsu J.L."/>
            <person name="Li C.Y."/>
            <person name="Wang Z.W."/>
            <person name="Zhao X."/>
            <person name="Zhong W.Y."/>
            <person name="Ma X.K."/>
            <person name="Ma L."/>
            <person name="Huang J."/>
            <person name="Chen G.Z."/>
            <person name="Huang M.Z."/>
            <person name="Huang L."/>
            <person name="Peng D.H."/>
            <person name="Luo Y.B."/>
            <person name="Zou S.Q."/>
            <person name="Chen S.P."/>
            <person name="Lan S."/>
            <person name="Tsai W.C."/>
            <person name="Van de Peer Y."/>
            <person name="Liu Z.J."/>
        </authorList>
    </citation>
    <scope>NUCLEOTIDE SEQUENCE [LARGE SCALE GENOMIC DNA]</scope>
    <source>
        <strain evidence="4">Lor287</strain>
    </source>
</reference>
<feature type="domain" description="DUF3741" evidence="2">
    <location>
        <begin position="202"/>
        <end position="244"/>
    </location>
</feature>
<dbReference type="PANTHER" id="PTHR47071">
    <property type="entry name" value="PROTEIN TRM32"/>
    <property type="match status" value="1"/>
</dbReference>
<evidence type="ECO:0000313" key="4">
    <source>
        <dbReference type="EMBL" id="KAK8936022.1"/>
    </source>
</evidence>
<dbReference type="InterPro" id="IPR022212">
    <property type="entry name" value="DUF3741"/>
</dbReference>
<dbReference type="PANTHER" id="PTHR47071:SF9">
    <property type="entry name" value="TRM32-LIKE PROTEIN (DUF3741)"/>
    <property type="match status" value="1"/>
</dbReference>
<evidence type="ECO:0000256" key="1">
    <source>
        <dbReference type="SAM" id="MobiDB-lite"/>
    </source>
</evidence>
<dbReference type="Proteomes" id="UP001418222">
    <property type="component" value="Unassembled WGS sequence"/>
</dbReference>
<dbReference type="InterPro" id="IPR025486">
    <property type="entry name" value="DUF4378"/>
</dbReference>
<organism evidence="4 5">
    <name type="scientific">Platanthera zijinensis</name>
    <dbReference type="NCBI Taxonomy" id="2320716"/>
    <lineage>
        <taxon>Eukaryota</taxon>
        <taxon>Viridiplantae</taxon>
        <taxon>Streptophyta</taxon>
        <taxon>Embryophyta</taxon>
        <taxon>Tracheophyta</taxon>
        <taxon>Spermatophyta</taxon>
        <taxon>Magnoliopsida</taxon>
        <taxon>Liliopsida</taxon>
        <taxon>Asparagales</taxon>
        <taxon>Orchidaceae</taxon>
        <taxon>Orchidoideae</taxon>
        <taxon>Orchideae</taxon>
        <taxon>Orchidinae</taxon>
        <taxon>Platanthera</taxon>
    </lineage>
</organism>
<dbReference type="Pfam" id="PF12552">
    <property type="entry name" value="DUF3741"/>
    <property type="match status" value="1"/>
</dbReference>
<name>A0AAP0BD14_9ASPA</name>